<proteinExistence type="inferred from homology"/>
<comment type="similarity">
    <text evidence="1">Belongs to the bacterial solute-binding protein 1 family.</text>
</comment>
<keyword evidence="6" id="KW-0564">Palmitate</keyword>
<dbReference type="PANTHER" id="PTHR43649:SF33">
    <property type="entry name" value="POLYGALACTURONAN_RHAMNOGALACTURONAN-BINDING PROTEIN YTCQ"/>
    <property type="match status" value="1"/>
</dbReference>
<evidence type="ECO:0000313" key="9">
    <source>
        <dbReference type="EMBL" id="KXI13626.1"/>
    </source>
</evidence>
<accession>A0A135YW49</accession>
<dbReference type="InterPro" id="IPR006061">
    <property type="entry name" value="SBP_1_CS"/>
</dbReference>
<dbReference type="PANTHER" id="PTHR43649">
    <property type="entry name" value="ARABINOSE-BINDING PROTEIN-RELATED"/>
    <property type="match status" value="1"/>
</dbReference>
<keyword evidence="2" id="KW-0813">Transport</keyword>
<dbReference type="EMBL" id="LSQZ01000019">
    <property type="protein sequence ID" value="KXI13626.1"/>
    <property type="molecule type" value="Genomic_DNA"/>
</dbReference>
<organism evidence="9 10">
    <name type="scientific">Peptostreptococcus anaerobius</name>
    <dbReference type="NCBI Taxonomy" id="1261"/>
    <lineage>
        <taxon>Bacteria</taxon>
        <taxon>Bacillati</taxon>
        <taxon>Bacillota</taxon>
        <taxon>Clostridia</taxon>
        <taxon>Peptostreptococcales</taxon>
        <taxon>Peptostreptococcaceae</taxon>
        <taxon>Peptostreptococcus</taxon>
    </lineage>
</organism>
<feature type="chain" id="PRO_5039495154" evidence="8">
    <location>
        <begin position="22"/>
        <end position="428"/>
    </location>
</feature>
<reference evidence="9 10" key="1">
    <citation type="submission" date="2016-02" db="EMBL/GenBank/DDBJ databases">
        <authorList>
            <person name="Wen L."/>
            <person name="He K."/>
            <person name="Yang H."/>
        </authorList>
    </citation>
    <scope>NUCLEOTIDE SEQUENCE [LARGE SCALE GENOMIC DNA]</scope>
    <source>
        <strain evidence="9 10">MJR8628A</strain>
    </source>
</reference>
<keyword evidence="5" id="KW-0472">Membrane</keyword>
<evidence type="ECO:0000256" key="3">
    <source>
        <dbReference type="ARBA" id="ARBA00022475"/>
    </source>
</evidence>
<dbReference type="PROSITE" id="PS51257">
    <property type="entry name" value="PROKAR_LIPOPROTEIN"/>
    <property type="match status" value="1"/>
</dbReference>
<keyword evidence="4 8" id="KW-0732">Signal</keyword>
<dbReference type="GO" id="GO:0055085">
    <property type="term" value="P:transmembrane transport"/>
    <property type="evidence" value="ECO:0007669"/>
    <property type="project" value="InterPro"/>
</dbReference>
<name>A0A135YW49_9FIRM</name>
<dbReference type="InterPro" id="IPR050490">
    <property type="entry name" value="Bact_solute-bd_prot1"/>
</dbReference>
<dbReference type="Gene3D" id="3.40.190.10">
    <property type="entry name" value="Periplasmic binding protein-like II"/>
    <property type="match status" value="2"/>
</dbReference>
<dbReference type="RefSeq" id="WP_060916944.1">
    <property type="nucleotide sequence ID" value="NZ_CP096607.1"/>
</dbReference>
<evidence type="ECO:0000313" key="10">
    <source>
        <dbReference type="Proteomes" id="UP000070326"/>
    </source>
</evidence>
<dbReference type="Pfam" id="PF01547">
    <property type="entry name" value="SBP_bac_1"/>
    <property type="match status" value="1"/>
</dbReference>
<evidence type="ECO:0000256" key="2">
    <source>
        <dbReference type="ARBA" id="ARBA00022448"/>
    </source>
</evidence>
<evidence type="ECO:0000256" key="8">
    <source>
        <dbReference type="SAM" id="SignalP"/>
    </source>
</evidence>
<dbReference type="PROSITE" id="PS01037">
    <property type="entry name" value="SBP_BACTERIAL_1"/>
    <property type="match status" value="1"/>
</dbReference>
<evidence type="ECO:0000256" key="1">
    <source>
        <dbReference type="ARBA" id="ARBA00008520"/>
    </source>
</evidence>
<dbReference type="InterPro" id="IPR006059">
    <property type="entry name" value="SBP"/>
</dbReference>
<feature type="signal peptide" evidence="8">
    <location>
        <begin position="1"/>
        <end position="21"/>
    </location>
</feature>
<dbReference type="eggNOG" id="COG1653">
    <property type="taxonomic scope" value="Bacteria"/>
</dbReference>
<sequence length="428" mass="47350">MKFKKVLSLAAVALMTTSLLAGCGNSSSQKSGGGATTVDVFQFKVEFKDQFNKLAQEYMKEHPDVKINITTVGGGGDYGAALKSKFSSGNEPAIFNIGGPQDVKDWQTKLEDLSDVAIAKQALPKTLDAVTVDKKVYGLPFNQEGYGFIYNKEIFKKAGIKAEDLNTHAKLMEAVKTLDSKKKELGLDAVFALPAKEDWVTGLHLSNVFLSPEFGGDINKAFTAKNVEFKYGKQFKDVLDMQNKYSVQPTASLDYSQQVEKLFSMGKVAMIQQGNWVYNSIEQIDPELAKNIGIIPISVEGAAEGKMPVGVPMYWAVNNTKDDATKKAAKDFINWVYSSDKGKEYVLTQFKFIPAYKGFDESKISDPLSQEIYKYAKDGNTINWVFMGYPSSWGQKTLGSEIQRYVSGQASWDDIVKTSQKAWGQARQ</sequence>
<dbReference type="STRING" id="1261.HMPREF3195_00614"/>
<gene>
    <name evidence="9" type="ORF">HMPREF3195_00614</name>
</gene>
<evidence type="ECO:0000256" key="6">
    <source>
        <dbReference type="ARBA" id="ARBA00023139"/>
    </source>
</evidence>
<evidence type="ECO:0000256" key="5">
    <source>
        <dbReference type="ARBA" id="ARBA00023136"/>
    </source>
</evidence>
<keyword evidence="7" id="KW-0449">Lipoprotein</keyword>
<protein>
    <submittedName>
        <fullName evidence="9">ABC transporter, solute-binding protein</fullName>
    </submittedName>
</protein>
<evidence type="ECO:0000256" key="7">
    <source>
        <dbReference type="ARBA" id="ARBA00023288"/>
    </source>
</evidence>
<evidence type="ECO:0000256" key="4">
    <source>
        <dbReference type="ARBA" id="ARBA00022729"/>
    </source>
</evidence>
<keyword evidence="3" id="KW-1003">Cell membrane</keyword>
<dbReference type="AlphaFoldDB" id="A0A135YW49"/>
<dbReference type="SUPFAM" id="SSF53850">
    <property type="entry name" value="Periplasmic binding protein-like II"/>
    <property type="match status" value="1"/>
</dbReference>
<comment type="caution">
    <text evidence="9">The sequence shown here is derived from an EMBL/GenBank/DDBJ whole genome shotgun (WGS) entry which is preliminary data.</text>
</comment>
<dbReference type="Proteomes" id="UP000070326">
    <property type="component" value="Unassembled WGS sequence"/>
</dbReference>
<dbReference type="PATRIC" id="fig|1261.3.peg.1424"/>